<dbReference type="Pfam" id="PF20652">
    <property type="entry name" value="Sec8_C"/>
    <property type="match status" value="1"/>
</dbReference>
<proteinExistence type="inferred from homology"/>
<dbReference type="AlphaFoldDB" id="A0A068RYK9"/>
<dbReference type="OrthoDB" id="272977at2759"/>
<accession>A0A068RYK9</accession>
<dbReference type="STRING" id="1263082.A0A068RYK9"/>
<dbReference type="InterPro" id="IPR039682">
    <property type="entry name" value="Sec8/EXOC4"/>
</dbReference>
<dbReference type="GO" id="GO:0015031">
    <property type="term" value="P:protein transport"/>
    <property type="evidence" value="ECO:0007669"/>
    <property type="project" value="UniProtKB-KW"/>
</dbReference>
<dbReference type="Pfam" id="PF04048">
    <property type="entry name" value="Sec8_N"/>
    <property type="match status" value="1"/>
</dbReference>
<gene>
    <name evidence="9" type="ORF">LCOR_05320.1</name>
</gene>
<evidence type="ECO:0000259" key="7">
    <source>
        <dbReference type="Pfam" id="PF04048"/>
    </source>
</evidence>
<evidence type="ECO:0000256" key="5">
    <source>
        <dbReference type="SAM" id="Coils"/>
    </source>
</evidence>
<sequence>MCNEQPVQPCCCGPLLLSLSTWTPTIHLWRLMATHHLHRTQITEATATMTATTMAKLMALDKSKRLQCIAVLGEIHDGWDFMLKEDFDPVTLALALMDDSSVGKKKDYQTFRRMLRDLDVALESIVDEYYKGFNNSIGTFGGVLQHINDSQERVADMKENLRRCKAELLEKRTDLLNMWNKSEQHKEMLNLLESIDEIRSTPEKLDKLMGSKHVLSAAKLLIKSLRAVHSKDMKEIGALDDLRRTLTTQKNALHELLIEELHNHLYLKSQYCDNRWATYVPEQQTLPESAVKPRSFTNGQQQNGISGTQEDGEDMFAVDENAIVTEDPDKNPETDSYYYMEIIMEALAVLGDIPIAMETIKERLPLEIHRLVDKTIAEVEHRHLNRPDASERAAKDGSETLDMYCLDRANSESKNEALKDLLWSLYSKLEAVLRGFRFTETCARRIKKRLIATRELDVSKEAFPIYHFHEIWRPVQHEVRNLLQDYLTTQERTAASIQTDDRTAANIMFPNHMREKSKNKKKLFSFTDVPEDAELDAAYSGVESSLESSFRRNSASAGKDILLHSSLVDKYASGMASKRHKLLVKPDAYNVSVLLRPTMAFLVRLREVFPNYDDRNKEGFGSFLDDFAINVFLPQIEEKVMQLISHATVGMDAFQDDRNYKNYSKYPIVKSAVALISVIQSLCRTMHAMPFHTEEYTRLIEVVLLKYYEKCYQRFYSLVARGGAYEDKKDGSAEADISTSGDWAQDESLIGLLAQNPYFNDDTRADFEFVKALNQAEITMEFKLKEDRQLETEELIFEPKRLIALGRLYHSLKWFVREIWELRTPNEQIKIPKLPMGTSDLDNSQVDLQSTEASRSRRWSQGNRRSSMGEGETGTIMLPLKGEAAKRFDTLLTTYQQLAETCLFTLRLENRCHTIYYLEMAMQDGNYYLEDESYEPDPYVITLNADLMEMDDCITASLPPKDEIFAFDGLPALMVHILISEASQIKRMNANGVQKMMRNVLALQQNLSNFVPPSQNSVMERAREYYQLFNLGSEGLIRSISENGPRFSFDEYRVILGLINDIKKEGDGPESEQREESGASSSYSAWLLKLDDAMARYEN</sequence>
<feature type="compositionally biased region" description="Polar residues" evidence="6">
    <location>
        <begin position="840"/>
        <end position="866"/>
    </location>
</feature>
<dbReference type="GO" id="GO:0006612">
    <property type="term" value="P:protein targeting to membrane"/>
    <property type="evidence" value="ECO:0007669"/>
    <property type="project" value="UniProtKB-UniRule"/>
</dbReference>
<dbReference type="Proteomes" id="UP000027586">
    <property type="component" value="Unassembled WGS sequence"/>
</dbReference>
<comment type="similarity">
    <text evidence="4">Belongs to the SEC8 family.</text>
</comment>
<feature type="domain" description="Exocyst complex component Sec8 middle helical bundle" evidence="8">
    <location>
        <begin position="331"/>
        <end position="599"/>
    </location>
</feature>
<evidence type="ECO:0000256" key="6">
    <source>
        <dbReference type="SAM" id="MobiDB-lite"/>
    </source>
</evidence>
<keyword evidence="5" id="KW-0175">Coiled coil</keyword>
<name>A0A068RYK9_9FUNG</name>
<organism evidence="9 10">
    <name type="scientific">Lichtheimia corymbifera JMRC:FSU:9682</name>
    <dbReference type="NCBI Taxonomy" id="1263082"/>
    <lineage>
        <taxon>Eukaryota</taxon>
        <taxon>Fungi</taxon>
        <taxon>Fungi incertae sedis</taxon>
        <taxon>Mucoromycota</taxon>
        <taxon>Mucoromycotina</taxon>
        <taxon>Mucoromycetes</taxon>
        <taxon>Mucorales</taxon>
        <taxon>Lichtheimiaceae</taxon>
        <taxon>Lichtheimia</taxon>
    </lineage>
</organism>
<comment type="caution">
    <text evidence="9">The sequence shown here is derived from an EMBL/GenBank/DDBJ whole genome shotgun (WGS) entry which is preliminary data.</text>
</comment>
<evidence type="ECO:0000256" key="3">
    <source>
        <dbReference type="ARBA" id="ARBA00022927"/>
    </source>
</evidence>
<feature type="domain" description="Exocyst complex component Sec8 N-terminal" evidence="7">
    <location>
        <begin position="71"/>
        <end position="208"/>
    </location>
</feature>
<dbReference type="GO" id="GO:0000145">
    <property type="term" value="C:exocyst"/>
    <property type="evidence" value="ECO:0007669"/>
    <property type="project" value="UniProtKB-UniRule"/>
</dbReference>
<evidence type="ECO:0000313" key="9">
    <source>
        <dbReference type="EMBL" id="CDH54031.1"/>
    </source>
</evidence>
<keyword evidence="1 4" id="KW-0813">Transport</keyword>
<dbReference type="InterPro" id="IPR007191">
    <property type="entry name" value="Sec8_exocyst_N"/>
</dbReference>
<dbReference type="PANTHER" id="PTHR14146:SF0">
    <property type="entry name" value="EXOCYST COMPLEX COMPONENT 4"/>
    <property type="match status" value="1"/>
</dbReference>
<dbReference type="GO" id="GO:0090522">
    <property type="term" value="P:vesicle tethering involved in exocytosis"/>
    <property type="evidence" value="ECO:0007669"/>
    <property type="project" value="UniProtKB-UniRule"/>
</dbReference>
<evidence type="ECO:0000256" key="1">
    <source>
        <dbReference type="ARBA" id="ARBA00022448"/>
    </source>
</evidence>
<evidence type="ECO:0000313" key="10">
    <source>
        <dbReference type="Proteomes" id="UP000027586"/>
    </source>
</evidence>
<reference evidence="9" key="1">
    <citation type="submission" date="2013-08" db="EMBL/GenBank/DDBJ databases">
        <title>Gene expansion shapes genome architecture in the human pathogen Lichtheimia corymbifera: an evolutionary genomics analysis in the ancient terrestrial Mucorales (Mucoromycotina).</title>
        <authorList>
            <person name="Schwartze V.U."/>
            <person name="Winter S."/>
            <person name="Shelest E."/>
            <person name="Marcet-Houben M."/>
            <person name="Horn F."/>
            <person name="Wehner S."/>
            <person name="Hoffmann K."/>
            <person name="Riege K."/>
            <person name="Sammeth M."/>
            <person name="Nowrousian M."/>
            <person name="Valiante V."/>
            <person name="Linde J."/>
            <person name="Jacobsen I.D."/>
            <person name="Marz M."/>
            <person name="Brakhage A.A."/>
            <person name="Gabaldon T."/>
            <person name="Bocker S."/>
            <person name="Voigt K."/>
        </authorList>
    </citation>
    <scope>NUCLEOTIDE SEQUENCE [LARGE SCALE GENOMIC DNA]</scope>
    <source>
        <strain evidence="9">FSU 9682</strain>
    </source>
</reference>
<evidence type="ECO:0000259" key="8">
    <source>
        <dbReference type="Pfam" id="PF20652"/>
    </source>
</evidence>
<keyword evidence="10" id="KW-1185">Reference proteome</keyword>
<feature type="region of interest" description="Disordered" evidence="6">
    <location>
        <begin position="833"/>
        <end position="873"/>
    </location>
</feature>
<evidence type="ECO:0000256" key="2">
    <source>
        <dbReference type="ARBA" id="ARBA00022483"/>
    </source>
</evidence>
<evidence type="ECO:0000256" key="4">
    <source>
        <dbReference type="RuleBase" id="RU367079"/>
    </source>
</evidence>
<dbReference type="EMBL" id="CBTN010000020">
    <property type="protein sequence ID" value="CDH54031.1"/>
    <property type="molecule type" value="Genomic_DNA"/>
</dbReference>
<dbReference type="InterPro" id="IPR048630">
    <property type="entry name" value="Sec8_M"/>
</dbReference>
<dbReference type="GO" id="GO:0006893">
    <property type="term" value="P:Golgi to plasma membrane transport"/>
    <property type="evidence" value="ECO:0007669"/>
    <property type="project" value="TreeGrafter"/>
</dbReference>
<keyword evidence="2 4" id="KW-0268">Exocytosis</keyword>
<dbReference type="GO" id="GO:0006904">
    <property type="term" value="P:vesicle docking involved in exocytosis"/>
    <property type="evidence" value="ECO:0007669"/>
    <property type="project" value="InterPro"/>
</dbReference>
<feature type="coiled-coil region" evidence="5">
    <location>
        <begin position="147"/>
        <end position="174"/>
    </location>
</feature>
<dbReference type="VEuPathDB" id="FungiDB:LCOR_05320.1"/>
<keyword evidence="3 4" id="KW-0653">Protein transport</keyword>
<comment type="function">
    <text evidence="4">Component of the exocyst complex involved in the docking of exocytic vesicles with fusion sites on the plasma membrane.</text>
</comment>
<protein>
    <recommendedName>
        <fullName evidence="4">Exocyst complex component Sec8</fullName>
    </recommendedName>
</protein>
<dbReference type="PANTHER" id="PTHR14146">
    <property type="entry name" value="EXOCYST COMPLEX COMPONENT 4"/>
    <property type="match status" value="1"/>
</dbReference>